<keyword evidence="11" id="KW-1185">Reference proteome</keyword>
<evidence type="ECO:0000313" key="10">
    <source>
        <dbReference type="EMBL" id="NGM16281.1"/>
    </source>
</evidence>
<keyword evidence="6 7" id="KW-0472">Membrane</keyword>
<dbReference type="GO" id="GO:0005886">
    <property type="term" value="C:plasma membrane"/>
    <property type="evidence" value="ECO:0007669"/>
    <property type="project" value="UniProtKB-SubCell"/>
</dbReference>
<feature type="transmembrane region" description="Helical" evidence="7">
    <location>
        <begin position="254"/>
        <end position="272"/>
    </location>
</feature>
<dbReference type="AlphaFoldDB" id="A0A6M1LDM4"/>
<proteinExistence type="inferred from homology"/>
<keyword evidence="3" id="KW-1003">Cell membrane</keyword>
<dbReference type="CDD" id="cd07043">
    <property type="entry name" value="STAS_anti-anti-sigma_factors"/>
    <property type="match status" value="1"/>
</dbReference>
<dbReference type="GO" id="GO:0055085">
    <property type="term" value="P:transmembrane transport"/>
    <property type="evidence" value="ECO:0007669"/>
    <property type="project" value="InterPro"/>
</dbReference>
<comment type="caution">
    <text evidence="10">The sequence shown here is derived from an EMBL/GenBank/DDBJ whole genome shotgun (WGS) entry which is preliminary data.</text>
</comment>
<gene>
    <name evidence="10" type="ORF">ENC19_28495</name>
</gene>
<feature type="transmembrane region" description="Helical" evidence="7">
    <location>
        <begin position="194"/>
        <end position="218"/>
    </location>
</feature>
<dbReference type="PROSITE" id="PS50928">
    <property type="entry name" value="ABC_TM1"/>
    <property type="match status" value="1"/>
</dbReference>
<dbReference type="Pfam" id="PF13466">
    <property type="entry name" value="STAS_2"/>
    <property type="match status" value="1"/>
</dbReference>
<protein>
    <submittedName>
        <fullName evidence="10">ABC transporter permease subunit</fullName>
    </submittedName>
</protein>
<name>A0A6M1LDM4_9ACTN</name>
<dbReference type="EMBL" id="SAIY01000015">
    <property type="protein sequence ID" value="NGM16281.1"/>
    <property type="molecule type" value="Genomic_DNA"/>
</dbReference>
<dbReference type="Proteomes" id="UP000478148">
    <property type="component" value="Unassembled WGS sequence"/>
</dbReference>
<evidence type="ECO:0000313" key="11">
    <source>
        <dbReference type="Proteomes" id="UP000478148"/>
    </source>
</evidence>
<dbReference type="InterPro" id="IPR058548">
    <property type="entry name" value="MlaB-like_STAS"/>
</dbReference>
<evidence type="ECO:0000256" key="3">
    <source>
        <dbReference type="ARBA" id="ARBA00022475"/>
    </source>
</evidence>
<evidence type="ECO:0000256" key="4">
    <source>
        <dbReference type="ARBA" id="ARBA00022692"/>
    </source>
</evidence>
<feature type="transmembrane region" description="Helical" evidence="7">
    <location>
        <begin position="97"/>
        <end position="116"/>
    </location>
</feature>
<feature type="transmembrane region" description="Helical" evidence="7">
    <location>
        <begin position="157"/>
        <end position="182"/>
    </location>
</feature>
<reference evidence="10 11" key="1">
    <citation type="submission" date="2020-02" db="EMBL/GenBank/DDBJ databases">
        <title>Draft Genome Sequence of Verrucosispora sp. Strain CWR15, Isolated from Gulf of Mexico Sponge.</title>
        <authorList>
            <person name="Kennedy S.J."/>
            <person name="Cella E."/>
            <person name="Azarian T."/>
            <person name="Baker B.J."/>
            <person name="Shaw L.N."/>
        </authorList>
    </citation>
    <scope>NUCLEOTIDE SEQUENCE [LARGE SCALE GENOMIC DNA]</scope>
    <source>
        <strain evidence="10 11">CWR15</strain>
    </source>
</reference>
<evidence type="ECO:0000256" key="5">
    <source>
        <dbReference type="ARBA" id="ARBA00022989"/>
    </source>
</evidence>
<dbReference type="PANTHER" id="PTHR43227">
    <property type="entry name" value="BLL4140 PROTEIN"/>
    <property type="match status" value="1"/>
</dbReference>
<feature type="transmembrane region" description="Helical" evidence="7">
    <location>
        <begin position="351"/>
        <end position="376"/>
    </location>
</feature>
<sequence>MREREERFHVETNVSDDAVCVRVVGVIDIATVAAFRAALWAAPARTELRVDLSEVRLLSAAGVRTLVAARLWVRSQGGNLVLVDPPPMVERALRRDWQLYSLAILPLLFFLIFRYLPMLGNIIAFRRFQPGGNIFGEYWVGLRYFKMFLNDPTFWNVFTNTLVLGALTLLFCFPLPIVLALLLNEVRARKLKRFVQSVSYLPHFLSIVIVAAIVMQLLSMDGTVNQLVRAGGGDAIPFLQRPEWFRTIYVSSEVWQTVGWGTILYLAALTTIDDDLYEAARIDGANRWRQTWHVTLPGIRPTMVTLLILNIGAFMAVGFEKILLLYNPLTYPTADVISTYLFRMGFQSSNFSYAAAIGLFEAVIGLILVVSANLIARRTVGTSLW</sequence>
<feature type="transmembrane region" description="Helical" evidence="7">
    <location>
        <begin position="306"/>
        <end position="326"/>
    </location>
</feature>
<dbReference type="SUPFAM" id="SSF52091">
    <property type="entry name" value="SpoIIaa-like"/>
    <property type="match status" value="1"/>
</dbReference>
<accession>A0A6M1LDM4</accession>
<comment type="similarity">
    <text evidence="7">Belongs to the binding-protein-dependent transport system permease family.</text>
</comment>
<evidence type="ECO:0000256" key="7">
    <source>
        <dbReference type="RuleBase" id="RU363032"/>
    </source>
</evidence>
<comment type="subcellular location">
    <subcellularLocation>
        <location evidence="1 7">Cell membrane</location>
        <topology evidence="1 7">Multi-pass membrane protein</topology>
    </subcellularLocation>
</comment>
<dbReference type="Gene3D" id="1.10.3720.10">
    <property type="entry name" value="MetI-like"/>
    <property type="match status" value="1"/>
</dbReference>
<dbReference type="InterPro" id="IPR035906">
    <property type="entry name" value="MetI-like_sf"/>
</dbReference>
<feature type="domain" description="STAS" evidence="8">
    <location>
        <begin position="8"/>
        <end position="95"/>
    </location>
</feature>
<dbReference type="InterPro" id="IPR050809">
    <property type="entry name" value="UgpAE/MalFG_permease"/>
</dbReference>
<keyword evidence="4 7" id="KW-0812">Transmembrane</keyword>
<dbReference type="Pfam" id="PF00528">
    <property type="entry name" value="BPD_transp_1"/>
    <property type="match status" value="1"/>
</dbReference>
<dbReference type="RefSeq" id="WP_164450139.1">
    <property type="nucleotide sequence ID" value="NZ_SAIY01000015.1"/>
</dbReference>
<dbReference type="InterPro" id="IPR036513">
    <property type="entry name" value="STAS_dom_sf"/>
</dbReference>
<dbReference type="InterPro" id="IPR002645">
    <property type="entry name" value="STAS_dom"/>
</dbReference>
<dbReference type="PANTHER" id="PTHR43227:SF11">
    <property type="entry name" value="BLL4140 PROTEIN"/>
    <property type="match status" value="1"/>
</dbReference>
<organism evidence="10 11">
    <name type="scientific">Verrucosispora sioxanthis</name>
    <dbReference type="NCBI Taxonomy" id="2499994"/>
    <lineage>
        <taxon>Bacteria</taxon>
        <taxon>Bacillati</taxon>
        <taxon>Actinomycetota</taxon>
        <taxon>Actinomycetes</taxon>
        <taxon>Micromonosporales</taxon>
        <taxon>Micromonosporaceae</taxon>
        <taxon>Micromonospora</taxon>
    </lineage>
</organism>
<evidence type="ECO:0000256" key="6">
    <source>
        <dbReference type="ARBA" id="ARBA00023136"/>
    </source>
</evidence>
<evidence type="ECO:0000256" key="1">
    <source>
        <dbReference type="ARBA" id="ARBA00004651"/>
    </source>
</evidence>
<evidence type="ECO:0000256" key="2">
    <source>
        <dbReference type="ARBA" id="ARBA00022448"/>
    </source>
</evidence>
<keyword evidence="2 7" id="KW-0813">Transport</keyword>
<dbReference type="Gene3D" id="3.30.750.24">
    <property type="entry name" value="STAS domain"/>
    <property type="match status" value="1"/>
</dbReference>
<dbReference type="SUPFAM" id="SSF161098">
    <property type="entry name" value="MetI-like"/>
    <property type="match status" value="1"/>
</dbReference>
<evidence type="ECO:0000259" key="8">
    <source>
        <dbReference type="PROSITE" id="PS50801"/>
    </source>
</evidence>
<dbReference type="InterPro" id="IPR000515">
    <property type="entry name" value="MetI-like"/>
</dbReference>
<feature type="domain" description="ABC transmembrane type-1" evidence="9">
    <location>
        <begin position="158"/>
        <end position="372"/>
    </location>
</feature>
<dbReference type="PROSITE" id="PS50801">
    <property type="entry name" value="STAS"/>
    <property type="match status" value="1"/>
</dbReference>
<keyword evidence="5 7" id="KW-1133">Transmembrane helix</keyword>
<evidence type="ECO:0000259" key="9">
    <source>
        <dbReference type="PROSITE" id="PS50928"/>
    </source>
</evidence>
<dbReference type="CDD" id="cd06261">
    <property type="entry name" value="TM_PBP2"/>
    <property type="match status" value="1"/>
</dbReference>